<keyword evidence="2" id="KW-0378">Hydrolase</keyword>
<accession>A0ABU3NT22</accession>
<name>A0ABU3NT22_9CHLR</name>
<dbReference type="EMBL" id="JAUHMF010000002">
    <property type="protein sequence ID" value="MDT8899358.1"/>
    <property type="molecule type" value="Genomic_DNA"/>
</dbReference>
<dbReference type="InterPro" id="IPR001910">
    <property type="entry name" value="Inosine/uridine_hydrolase_dom"/>
</dbReference>
<protein>
    <submittedName>
        <fullName evidence="2">Nucleoside hydrolase</fullName>
    </submittedName>
</protein>
<evidence type="ECO:0000259" key="1">
    <source>
        <dbReference type="Pfam" id="PF01156"/>
    </source>
</evidence>
<dbReference type="GO" id="GO:0016787">
    <property type="term" value="F:hydrolase activity"/>
    <property type="evidence" value="ECO:0007669"/>
    <property type="project" value="UniProtKB-KW"/>
</dbReference>
<comment type="caution">
    <text evidence="2">The sequence shown here is derived from an EMBL/GenBank/DDBJ whole genome shotgun (WGS) entry which is preliminary data.</text>
</comment>
<feature type="domain" description="Inosine/uridine-preferring nucleoside hydrolase" evidence="1">
    <location>
        <begin position="10"/>
        <end position="306"/>
    </location>
</feature>
<dbReference type="SUPFAM" id="SSF53590">
    <property type="entry name" value="Nucleoside hydrolase"/>
    <property type="match status" value="1"/>
</dbReference>
<gene>
    <name evidence="2" type="ORF">QYE77_13915</name>
</gene>
<dbReference type="RefSeq" id="WP_315626049.1">
    <property type="nucleotide sequence ID" value="NZ_JAUHMF010000002.1"/>
</dbReference>
<dbReference type="InterPro" id="IPR052775">
    <property type="entry name" value="IUN_hydrolase"/>
</dbReference>
<evidence type="ECO:0000313" key="3">
    <source>
        <dbReference type="Proteomes" id="UP001254165"/>
    </source>
</evidence>
<reference evidence="2 3" key="1">
    <citation type="submission" date="2023-07" db="EMBL/GenBank/DDBJ databases">
        <title>Novel species of Thermanaerothrix with wide hydrolytic capabilities.</title>
        <authorList>
            <person name="Zayulina K.S."/>
            <person name="Podosokorskaya O.A."/>
            <person name="Elcheninov A.G."/>
        </authorList>
    </citation>
    <scope>NUCLEOTIDE SEQUENCE [LARGE SCALE GENOMIC DNA]</scope>
    <source>
        <strain evidence="2 3">4228-RoL</strain>
    </source>
</reference>
<sequence>MLELSASIPLVIDTDAGVDDAFALMLALASSRGHPLAITTVHGNVPVRQATQNVCLIQDVMGREVPVYEGASRPLLSEPVDAVSIMGPDGLGGVTAWMQPSMRQRRSNHAAIALTQWLRHRPGPAGITLVTLGPLTNLALALALQPDLPKYVTRLVIMGGTSEARGNASAVAEFNFFADPEAAARVLMAGFKEVWLLPWETSLRYPIPWSDFDALLFPENPRTQFARHITGYLRERLQTLGAAGLVLPDFLAMLVALYPESIRESLAVQANVEIEGQIGRGLLAISWYQTSAEPNLHVVTHVDVGRGVEVLRSVLAGGE</sequence>
<dbReference type="PANTHER" id="PTHR46190">
    <property type="entry name" value="SI:CH211-201H21.5-RELATED"/>
    <property type="match status" value="1"/>
</dbReference>
<evidence type="ECO:0000313" key="2">
    <source>
        <dbReference type="EMBL" id="MDT8899358.1"/>
    </source>
</evidence>
<proteinExistence type="predicted"/>
<keyword evidence="3" id="KW-1185">Reference proteome</keyword>
<dbReference type="Pfam" id="PF01156">
    <property type="entry name" value="IU_nuc_hydro"/>
    <property type="match status" value="1"/>
</dbReference>
<dbReference type="Proteomes" id="UP001254165">
    <property type="component" value="Unassembled WGS sequence"/>
</dbReference>
<dbReference type="Gene3D" id="3.90.245.10">
    <property type="entry name" value="Ribonucleoside hydrolase-like"/>
    <property type="match status" value="1"/>
</dbReference>
<organism evidence="2 3">
    <name type="scientific">Thermanaerothrix solaris</name>
    <dbReference type="NCBI Taxonomy" id="3058434"/>
    <lineage>
        <taxon>Bacteria</taxon>
        <taxon>Bacillati</taxon>
        <taxon>Chloroflexota</taxon>
        <taxon>Anaerolineae</taxon>
        <taxon>Anaerolineales</taxon>
        <taxon>Anaerolineaceae</taxon>
        <taxon>Thermanaerothrix</taxon>
    </lineage>
</organism>
<dbReference type="InterPro" id="IPR036452">
    <property type="entry name" value="Ribo_hydro-like"/>
</dbReference>
<dbReference type="PANTHER" id="PTHR46190:SF1">
    <property type="entry name" value="SI:CH211-201H21.5"/>
    <property type="match status" value="1"/>
</dbReference>